<dbReference type="Proteomes" id="UP000203987">
    <property type="component" value="Genome"/>
</dbReference>
<keyword evidence="1" id="KW-1133">Transmembrane helix</keyword>
<reference evidence="2 3" key="1">
    <citation type="journal article" date="2007" name="J. Virol.">
        <title>Genomic and morphological features of a banchine polydnavirus: comparison with bracoviruses and ichnoviruses.</title>
        <authorList>
            <person name="Lapointe R."/>
            <person name="Tanaka K."/>
            <person name="Barney W.E."/>
            <person name="Whitfield J.B."/>
            <person name="Banks J.C."/>
            <person name="Beliveau C."/>
            <person name="Stoltz D."/>
            <person name="Webb B.A."/>
            <person name="Cusson M."/>
        </authorList>
    </citation>
    <scope>NUCLEOTIDE SEQUENCE [LARGE SCALE GENOMIC DNA]</scope>
</reference>
<keyword evidence="1" id="KW-0472">Membrane</keyword>
<feature type="transmembrane region" description="Helical" evidence="1">
    <location>
        <begin position="37"/>
        <end position="58"/>
    </location>
</feature>
<accession>A2PZU0</accession>
<dbReference type="KEGG" id="vg:5179569"/>
<evidence type="ECO:0000313" key="2">
    <source>
        <dbReference type="EMBL" id="BAF45512.1"/>
    </source>
</evidence>
<keyword evidence="1" id="KW-0812">Transmembrane</keyword>
<sequence length="119" mass="13689">MEKGNLYATINGESKIPKTRPESQKYSENSTKTFRRLCSKIVTLIFCMFAIITFIIVLRKFSAAPAQEFRPSISVSPFEIRNQEAVAKQRYDFEKYTRTAIADIMSGRFNMSSLKQTTQ</sequence>
<dbReference type="RefSeq" id="YP_001029382.1">
    <property type="nucleotide sequence ID" value="NC_008887.1"/>
</dbReference>
<dbReference type="EMBL" id="AB289957">
    <property type="protein sequence ID" value="BAF45512.1"/>
    <property type="molecule type" value="Genomic_DNA"/>
</dbReference>
<name>A2PZU0_9VIRU</name>
<proteinExistence type="predicted"/>
<evidence type="ECO:0000313" key="3">
    <source>
        <dbReference type="Proteomes" id="UP000203987"/>
    </source>
</evidence>
<dbReference type="GeneID" id="5179569"/>
<protein>
    <submittedName>
        <fullName evidence="2">GfV-B45-ORF2</fullName>
    </submittedName>
</protein>
<evidence type="ECO:0000256" key="1">
    <source>
        <dbReference type="SAM" id="Phobius"/>
    </source>
</evidence>
<organism evidence="2 3">
    <name type="scientific">Ichnoviriform fumiferanae</name>
    <dbReference type="NCBI Taxonomy" id="419435"/>
    <lineage>
        <taxon>Viruses</taxon>
        <taxon>Viruses incertae sedis</taxon>
        <taxon>Polydnaviriformidae</taxon>
        <taxon>Ichnoviriform</taxon>
    </lineage>
</organism>